<evidence type="ECO:0000313" key="2">
    <source>
        <dbReference type="Proteomes" id="UP000056109"/>
    </source>
</evidence>
<dbReference type="RefSeq" id="WP_058987641.1">
    <property type="nucleotide sequence ID" value="NZ_JAIMFQ010000015.1"/>
</dbReference>
<dbReference type="KEGG" id="asz:ASN_1527"/>
<gene>
    <name evidence="1" type="ORF">ASN_1527</name>
</gene>
<proteinExistence type="predicted"/>
<reference evidence="2" key="1">
    <citation type="submission" date="2014-09" db="EMBL/GenBank/DDBJ databases">
        <authorList>
            <person name="Illeghems K.G."/>
        </authorList>
    </citation>
    <scope>NUCLEOTIDE SEQUENCE [LARGE SCALE GENOMIC DNA]</scope>
    <source>
        <strain evidence="2">108B</strain>
    </source>
</reference>
<evidence type="ECO:0000313" key="1">
    <source>
        <dbReference type="EMBL" id="CEF40879.1"/>
    </source>
</evidence>
<dbReference type="AlphaFoldDB" id="A0A0U5ETR9"/>
<dbReference type="PATRIC" id="fig|446692.3.peg.1550"/>
<dbReference type="GeneID" id="34782593"/>
<dbReference type="EMBL" id="LN606600">
    <property type="protein sequence ID" value="CEF40879.1"/>
    <property type="molecule type" value="Genomic_DNA"/>
</dbReference>
<keyword evidence="2" id="KW-1185">Reference proteome</keyword>
<accession>A0A0U5ETR9</accession>
<organism evidence="1 2">
    <name type="scientific">Acetobacter senegalensis</name>
    <dbReference type="NCBI Taxonomy" id="446692"/>
    <lineage>
        <taxon>Bacteria</taxon>
        <taxon>Pseudomonadati</taxon>
        <taxon>Pseudomonadota</taxon>
        <taxon>Alphaproteobacteria</taxon>
        <taxon>Acetobacterales</taxon>
        <taxon>Acetobacteraceae</taxon>
        <taxon>Acetobacter</taxon>
    </lineage>
</organism>
<sequence length="76" mass="8614">MLYPHCFSRREALQGQPEGINWNGLAVFLGAETIDTEIWCCQSEPETNVFSDQEVYQPDVKEFSNGISDQQKTLSS</sequence>
<dbReference type="Proteomes" id="UP000056109">
    <property type="component" value="Chromosome I"/>
</dbReference>
<name>A0A0U5ETR9_9PROT</name>
<protein>
    <submittedName>
        <fullName evidence="1">Uncharacterized protein</fullName>
    </submittedName>
</protein>